<dbReference type="KEGG" id="spue:AB5L97_18080"/>
<dbReference type="InterPro" id="IPR003779">
    <property type="entry name" value="CMD-like"/>
</dbReference>
<accession>A0AB39L2H1</accession>
<dbReference type="PANTHER" id="PTHR35446">
    <property type="entry name" value="SI:CH211-175M2.5"/>
    <property type="match status" value="1"/>
</dbReference>
<dbReference type="Pfam" id="PF02627">
    <property type="entry name" value="CMD"/>
    <property type="match status" value="1"/>
</dbReference>
<feature type="domain" description="Carboxymuconolactone decarboxylase-like" evidence="1">
    <location>
        <begin position="25"/>
        <end position="106"/>
    </location>
</feature>
<dbReference type="GO" id="GO:0051920">
    <property type="term" value="F:peroxiredoxin activity"/>
    <property type="evidence" value="ECO:0007669"/>
    <property type="project" value="InterPro"/>
</dbReference>
<name>A0AB39L2H1_9MICC</name>
<dbReference type="Gene3D" id="1.20.1290.10">
    <property type="entry name" value="AhpD-like"/>
    <property type="match status" value="1"/>
</dbReference>
<evidence type="ECO:0000259" key="1">
    <source>
        <dbReference type="Pfam" id="PF02627"/>
    </source>
</evidence>
<organism evidence="2">
    <name type="scientific">Sinomonas puerhi</name>
    <dbReference type="NCBI Taxonomy" id="3238584"/>
    <lineage>
        <taxon>Bacteria</taxon>
        <taxon>Bacillati</taxon>
        <taxon>Actinomycetota</taxon>
        <taxon>Actinomycetes</taxon>
        <taxon>Micrococcales</taxon>
        <taxon>Micrococcaceae</taxon>
        <taxon>Sinomonas</taxon>
    </lineage>
</organism>
<protein>
    <submittedName>
        <fullName evidence="2">Carboxymuconolactone decarboxylase family protein</fullName>
    </submittedName>
</protein>
<reference evidence="2" key="1">
    <citation type="submission" date="2024-07" db="EMBL/GenBank/DDBJ databases">
        <authorList>
            <person name="fu j."/>
        </authorList>
    </citation>
    <scope>NUCLEOTIDE SEQUENCE</scope>
    <source>
        <strain evidence="2">P10A9</strain>
    </source>
</reference>
<evidence type="ECO:0000313" key="2">
    <source>
        <dbReference type="EMBL" id="XDP45146.1"/>
    </source>
</evidence>
<dbReference type="InterPro" id="IPR029032">
    <property type="entry name" value="AhpD-like"/>
</dbReference>
<dbReference type="SUPFAM" id="SSF69118">
    <property type="entry name" value="AhpD-like"/>
    <property type="match status" value="1"/>
</dbReference>
<sequence length="159" mass="17495">MTNSAPDLDDEPAFYLDKANPKVWKALVAFRTTVHEATDAAGLPRDVVELLSLRISQINRCTYCLDLHGRQAAEAGVPVRKLNVLPAWREAGIFTVLERAALDIADAVTLLPDDDERVAVLAGARAELGDERFSALCWAAISMNTFNRLSIVSRHKIKP</sequence>
<gene>
    <name evidence="2" type="ORF">AB5L97_18080</name>
</gene>
<dbReference type="EMBL" id="CP163302">
    <property type="protein sequence ID" value="XDP45146.1"/>
    <property type="molecule type" value="Genomic_DNA"/>
</dbReference>
<dbReference type="AlphaFoldDB" id="A0AB39L2H1"/>
<dbReference type="NCBIfam" id="TIGR00778">
    <property type="entry name" value="ahpD_dom"/>
    <property type="match status" value="1"/>
</dbReference>
<proteinExistence type="predicted"/>
<dbReference type="InterPro" id="IPR004675">
    <property type="entry name" value="AhpD_core"/>
</dbReference>
<dbReference type="PANTHER" id="PTHR35446:SF2">
    <property type="entry name" value="CARBOXYMUCONOLACTONE DECARBOXYLASE-LIKE DOMAIN-CONTAINING PROTEIN"/>
    <property type="match status" value="1"/>
</dbReference>
<dbReference type="RefSeq" id="WP_369045723.1">
    <property type="nucleotide sequence ID" value="NZ_CP163302.1"/>
</dbReference>